<dbReference type="AlphaFoldDB" id="A0A9P9YGE3"/>
<feature type="domain" description="GAIN-B" evidence="7">
    <location>
        <begin position="510"/>
        <end position="666"/>
    </location>
</feature>
<keyword evidence="5" id="KW-1015">Disulfide bond</keyword>
<evidence type="ECO:0000259" key="7">
    <source>
        <dbReference type="PROSITE" id="PS50221"/>
    </source>
</evidence>
<protein>
    <recommendedName>
        <fullName evidence="7">GAIN-B domain-containing protein</fullName>
    </recommendedName>
</protein>
<feature type="transmembrane region" description="Helical" evidence="6">
    <location>
        <begin position="684"/>
        <end position="704"/>
    </location>
</feature>
<evidence type="ECO:0000256" key="2">
    <source>
        <dbReference type="ARBA" id="ARBA00022692"/>
    </source>
</evidence>
<evidence type="ECO:0000256" key="5">
    <source>
        <dbReference type="ARBA" id="ARBA00023157"/>
    </source>
</evidence>
<evidence type="ECO:0000313" key="8">
    <source>
        <dbReference type="EMBL" id="KAI8036113.1"/>
    </source>
</evidence>
<dbReference type="GO" id="GO:0016020">
    <property type="term" value="C:membrane"/>
    <property type="evidence" value="ECO:0007669"/>
    <property type="project" value="UniProtKB-SubCell"/>
</dbReference>
<organism evidence="8 9">
    <name type="scientific">Drosophila gunungcola</name>
    <name type="common">fruit fly</name>
    <dbReference type="NCBI Taxonomy" id="103775"/>
    <lineage>
        <taxon>Eukaryota</taxon>
        <taxon>Metazoa</taxon>
        <taxon>Ecdysozoa</taxon>
        <taxon>Arthropoda</taxon>
        <taxon>Hexapoda</taxon>
        <taxon>Insecta</taxon>
        <taxon>Pterygota</taxon>
        <taxon>Neoptera</taxon>
        <taxon>Endopterygota</taxon>
        <taxon>Diptera</taxon>
        <taxon>Brachycera</taxon>
        <taxon>Muscomorpha</taxon>
        <taxon>Ephydroidea</taxon>
        <taxon>Drosophilidae</taxon>
        <taxon>Drosophila</taxon>
        <taxon>Sophophora</taxon>
    </lineage>
</organism>
<accession>A0A9P9YGE3</accession>
<dbReference type="Proteomes" id="UP001059596">
    <property type="component" value="Unassembled WGS sequence"/>
</dbReference>
<keyword evidence="3 6" id="KW-1133">Transmembrane helix</keyword>
<proteinExistence type="predicted"/>
<reference evidence="8" key="1">
    <citation type="journal article" date="2023" name="Genome Biol. Evol.">
        <title>Long-read-based Genome Assembly of Drosophila gunungcola Reveals Fewer Chemosensory Genes in Flower-breeding Species.</title>
        <authorList>
            <person name="Negi A."/>
            <person name="Liao B.Y."/>
            <person name="Yeh S.D."/>
        </authorList>
    </citation>
    <scope>NUCLEOTIDE SEQUENCE</scope>
    <source>
        <strain evidence="8">Sukarami</strain>
    </source>
</reference>
<evidence type="ECO:0000256" key="3">
    <source>
        <dbReference type="ARBA" id="ARBA00022989"/>
    </source>
</evidence>
<sequence length="717" mass="83063">MNTFEMVKVISNNLIWNSALSKRITMSKDPVKMVLKMDGNSNTLIIVVYNQNYLWLHKEPDVDVKCFTYAKYGFLKNENADLIWENKETTYSIIVDLVSSFRSEYWREGHTIFDFQLVSTRRLTVVKYNQSNGFFVHWNASCIHKNNMCYTLRMDSKVIIKKLRSLISSRKKQRTLNEFELHDVRIMNIEYTANLLLFYWIQITTSLKIRHNDKSGKINTFALKRIEVKLNQILKEFSKNSKFLIRSRDYCFPQRYLSTNGVQNQLNISRTGELGSTNRLCIQKNSMRHTRLCQGDFLHGDHWTDLKKPVNCELAQSTTLILHKLMKTNMHKLSPEKVLRTVKKIIKEKKKNLLPPDILLISNIIQDTVKSFSSNVPLERTNRGSITWRNIFSELMNIYNLLASIDLRVIEMSAELNATNKLIESVEHAFDTFSTISFFNKIDFVEDELASESDNEFIYYEDIGVSVQVSEFILYFSISPKIANVSGIALFKNNKTEETHQKLKGLFINEHYRFLQSNHEISDFVINPNFQLGVYLPLKLLDSLKAFSDLLASPTSRNDPTIVIKVYSNDKLFQQSTKTKTLLSRIVSVSLPGYSSVLPVPFPLILRKTTSYDVNKSGSCQYWNYGEWSSDGVMTPNHSDTMDGIALCLLSHLTPFAYIVEHKIFNKRDSDINEEQFHEDGTDIIIIACCLISLMVYGSFLISLKHLFIFENRLNIN</sequence>
<dbReference type="Gene3D" id="2.60.220.50">
    <property type="match status" value="1"/>
</dbReference>
<keyword evidence="9" id="KW-1185">Reference proteome</keyword>
<dbReference type="PROSITE" id="PS50221">
    <property type="entry name" value="GAIN_B"/>
    <property type="match status" value="1"/>
</dbReference>
<evidence type="ECO:0000313" key="9">
    <source>
        <dbReference type="Proteomes" id="UP001059596"/>
    </source>
</evidence>
<gene>
    <name evidence="8" type="ORF">M5D96_011094</name>
</gene>
<evidence type="ECO:0000256" key="1">
    <source>
        <dbReference type="ARBA" id="ARBA00004370"/>
    </source>
</evidence>
<name>A0A9P9YGE3_9MUSC</name>
<evidence type="ECO:0000256" key="4">
    <source>
        <dbReference type="ARBA" id="ARBA00023136"/>
    </source>
</evidence>
<keyword evidence="4 6" id="KW-0472">Membrane</keyword>
<dbReference type="EMBL" id="JAMKOV010000023">
    <property type="protein sequence ID" value="KAI8036113.1"/>
    <property type="molecule type" value="Genomic_DNA"/>
</dbReference>
<comment type="caution">
    <text evidence="8">The sequence shown here is derived from an EMBL/GenBank/DDBJ whole genome shotgun (WGS) entry which is preliminary data.</text>
</comment>
<dbReference type="InterPro" id="IPR046338">
    <property type="entry name" value="GAIN_dom_sf"/>
</dbReference>
<evidence type="ECO:0000256" key="6">
    <source>
        <dbReference type="SAM" id="Phobius"/>
    </source>
</evidence>
<keyword evidence="2 6" id="KW-0812">Transmembrane</keyword>
<comment type="subcellular location">
    <subcellularLocation>
        <location evidence="1">Membrane</location>
    </subcellularLocation>
</comment>
<dbReference type="InterPro" id="IPR057244">
    <property type="entry name" value="GAIN_B"/>
</dbReference>